<protein>
    <recommendedName>
        <fullName evidence="2">tRNA-splicing endonuclease subunit Sen15 domain-containing protein</fullName>
    </recommendedName>
</protein>
<dbReference type="AlphaFoldDB" id="A0A5J5EYQ1"/>
<gene>
    <name evidence="3" type="ORF">FN846DRAFT_946779</name>
</gene>
<evidence type="ECO:0000259" key="2">
    <source>
        <dbReference type="Pfam" id="PF09631"/>
    </source>
</evidence>
<evidence type="ECO:0000313" key="4">
    <source>
        <dbReference type="Proteomes" id="UP000326924"/>
    </source>
</evidence>
<proteinExistence type="predicted"/>
<dbReference type="FunCoup" id="A0A5J5EYQ1">
    <property type="interactions" value="80"/>
</dbReference>
<dbReference type="EMBL" id="VXIS01000078">
    <property type="protein sequence ID" value="KAA8907532.1"/>
    <property type="molecule type" value="Genomic_DNA"/>
</dbReference>
<dbReference type="OrthoDB" id="10002170at2759"/>
<accession>A0A5J5EYQ1</accession>
<sequence>MTGTQHCGGIGPGYDGNQGCQDSRTEYEVIINTLKHTSYKPCTQISSTRCYGRPSSRTPPAPTRVRCSRGFLQHQSTSTQTRTRTFRSQQYPPSSEEVFDSLPAGDWSVDAKGGLRKKRLLLAVVDSTVVYYFVHDGVAELGEGPESGVWDS</sequence>
<dbReference type="Pfam" id="PF09631">
    <property type="entry name" value="Sen15"/>
    <property type="match status" value="1"/>
</dbReference>
<dbReference type="InterPro" id="IPR018593">
    <property type="entry name" value="tRNA-endonuc_su_Sen15"/>
</dbReference>
<dbReference type="Proteomes" id="UP000326924">
    <property type="component" value="Unassembled WGS sequence"/>
</dbReference>
<reference evidence="3 4" key="1">
    <citation type="submission" date="2019-09" db="EMBL/GenBank/DDBJ databases">
        <title>Draft genome of the ectomycorrhizal ascomycete Sphaerosporella brunnea.</title>
        <authorList>
            <consortium name="DOE Joint Genome Institute"/>
            <person name="Benucci G.M."/>
            <person name="Marozzi G."/>
            <person name="Antonielli L."/>
            <person name="Sanchez S."/>
            <person name="Marco P."/>
            <person name="Wang X."/>
            <person name="Falini L.B."/>
            <person name="Barry K."/>
            <person name="Haridas S."/>
            <person name="Lipzen A."/>
            <person name="Labutti K."/>
            <person name="Grigoriev I.V."/>
            <person name="Murat C."/>
            <person name="Martin F."/>
            <person name="Albertini E."/>
            <person name="Donnini D."/>
            <person name="Bonito G."/>
        </authorList>
    </citation>
    <scope>NUCLEOTIDE SEQUENCE [LARGE SCALE GENOMIC DNA]</scope>
    <source>
        <strain evidence="3 4">Sb_GMNB300</strain>
    </source>
</reference>
<name>A0A5J5EYQ1_9PEZI</name>
<dbReference type="GO" id="GO:0008033">
    <property type="term" value="P:tRNA processing"/>
    <property type="evidence" value="ECO:0007669"/>
    <property type="project" value="UniProtKB-KW"/>
</dbReference>
<keyword evidence="4" id="KW-1185">Reference proteome</keyword>
<comment type="caution">
    <text evidence="3">The sequence shown here is derived from an EMBL/GenBank/DDBJ whole genome shotgun (WGS) entry which is preliminary data.</text>
</comment>
<keyword evidence="1" id="KW-0819">tRNA processing</keyword>
<evidence type="ECO:0000313" key="3">
    <source>
        <dbReference type="EMBL" id="KAA8907532.1"/>
    </source>
</evidence>
<dbReference type="InParanoid" id="A0A5J5EYQ1"/>
<feature type="domain" description="tRNA-splicing endonuclease subunit Sen15" evidence="2">
    <location>
        <begin position="113"/>
        <end position="140"/>
    </location>
</feature>
<organism evidence="3 4">
    <name type="scientific">Sphaerosporella brunnea</name>
    <dbReference type="NCBI Taxonomy" id="1250544"/>
    <lineage>
        <taxon>Eukaryota</taxon>
        <taxon>Fungi</taxon>
        <taxon>Dikarya</taxon>
        <taxon>Ascomycota</taxon>
        <taxon>Pezizomycotina</taxon>
        <taxon>Pezizomycetes</taxon>
        <taxon>Pezizales</taxon>
        <taxon>Pyronemataceae</taxon>
        <taxon>Sphaerosporella</taxon>
    </lineage>
</organism>
<evidence type="ECO:0000256" key="1">
    <source>
        <dbReference type="ARBA" id="ARBA00022694"/>
    </source>
</evidence>